<dbReference type="InterPro" id="IPR050111">
    <property type="entry name" value="C-type_lectin/snaclec_domain"/>
</dbReference>
<dbReference type="InterPro" id="IPR018378">
    <property type="entry name" value="C-type_lectin_CS"/>
</dbReference>
<dbReference type="SMART" id="SM00034">
    <property type="entry name" value="CLECT"/>
    <property type="match status" value="1"/>
</dbReference>
<gene>
    <name evidence="6" type="ORF">ACEWY4_009212</name>
</gene>
<sequence>MAETEFAEHIYGNVDATQCSNLDEDNVYANQQTITTETRDERKTEGGKFTGGDTTEVKYYRVAVVSLGLLCFLLLAVIMSVGITGTAERDQLRNEIQLQQLMYNNLTQEKDQLQALNTNLTQEKDQLQALNTNLTQEKDQLQANNTDLTQENNKLLGIIRWTCFGSSQYYISSEQKTWADSKQHCMNLGAHLVIIDSEEEQRLIYTQGKRAWIGLSDSETESIWKWVDGKVLGDSGYWMKGEPNDTNGEDCAEILPQKEPLASWNDESCRKEKNYICEKAK</sequence>
<evidence type="ECO:0000259" key="5">
    <source>
        <dbReference type="PROSITE" id="PS50041"/>
    </source>
</evidence>
<evidence type="ECO:0000313" key="6">
    <source>
        <dbReference type="EMBL" id="KAL2094493.1"/>
    </source>
</evidence>
<dbReference type="SUPFAM" id="SSF56436">
    <property type="entry name" value="C-type lectin-like"/>
    <property type="match status" value="1"/>
</dbReference>
<keyword evidence="3" id="KW-0175">Coiled coil</keyword>
<keyword evidence="4" id="KW-0812">Transmembrane</keyword>
<dbReference type="PROSITE" id="PS00615">
    <property type="entry name" value="C_TYPE_LECTIN_1"/>
    <property type="match status" value="1"/>
</dbReference>
<dbReference type="Pfam" id="PF00059">
    <property type="entry name" value="Lectin_C"/>
    <property type="match status" value="1"/>
</dbReference>
<reference evidence="6 7" key="1">
    <citation type="submission" date="2024-09" db="EMBL/GenBank/DDBJ databases">
        <title>A chromosome-level genome assembly of Gray's grenadier anchovy, Coilia grayii.</title>
        <authorList>
            <person name="Fu Z."/>
        </authorList>
    </citation>
    <scope>NUCLEOTIDE SEQUENCE [LARGE SCALE GENOMIC DNA]</scope>
    <source>
        <strain evidence="6">G4</strain>
        <tissue evidence="6">Muscle</tissue>
    </source>
</reference>
<organism evidence="6 7">
    <name type="scientific">Coilia grayii</name>
    <name type="common">Gray's grenadier anchovy</name>
    <dbReference type="NCBI Taxonomy" id="363190"/>
    <lineage>
        <taxon>Eukaryota</taxon>
        <taxon>Metazoa</taxon>
        <taxon>Chordata</taxon>
        <taxon>Craniata</taxon>
        <taxon>Vertebrata</taxon>
        <taxon>Euteleostomi</taxon>
        <taxon>Actinopterygii</taxon>
        <taxon>Neopterygii</taxon>
        <taxon>Teleostei</taxon>
        <taxon>Clupei</taxon>
        <taxon>Clupeiformes</taxon>
        <taxon>Clupeoidei</taxon>
        <taxon>Engraulidae</taxon>
        <taxon>Coilinae</taxon>
        <taxon>Coilia</taxon>
    </lineage>
</organism>
<evidence type="ECO:0000256" key="4">
    <source>
        <dbReference type="SAM" id="Phobius"/>
    </source>
</evidence>
<dbReference type="PROSITE" id="PS50041">
    <property type="entry name" value="C_TYPE_LECTIN_2"/>
    <property type="match status" value="1"/>
</dbReference>
<dbReference type="GO" id="GO:0030246">
    <property type="term" value="F:carbohydrate binding"/>
    <property type="evidence" value="ECO:0007669"/>
    <property type="project" value="UniProtKB-KW"/>
</dbReference>
<feature type="domain" description="C-type lectin" evidence="5">
    <location>
        <begin position="164"/>
        <end position="278"/>
    </location>
</feature>
<dbReference type="Gene3D" id="3.10.100.10">
    <property type="entry name" value="Mannose-Binding Protein A, subunit A"/>
    <property type="match status" value="1"/>
</dbReference>
<accession>A0ABD1K5T6</accession>
<keyword evidence="7" id="KW-1185">Reference proteome</keyword>
<feature type="transmembrane region" description="Helical" evidence="4">
    <location>
        <begin position="59"/>
        <end position="83"/>
    </location>
</feature>
<protein>
    <recommendedName>
        <fullName evidence="5">C-type lectin domain-containing protein</fullName>
    </recommendedName>
</protein>
<dbReference type="InterPro" id="IPR001304">
    <property type="entry name" value="C-type_lectin-like"/>
</dbReference>
<dbReference type="PANTHER" id="PTHR22803">
    <property type="entry name" value="MANNOSE, PHOSPHOLIPASE, LECTIN RECEPTOR RELATED"/>
    <property type="match status" value="1"/>
</dbReference>
<dbReference type="AlphaFoldDB" id="A0ABD1K5T6"/>
<dbReference type="CDD" id="cd03590">
    <property type="entry name" value="CLECT_DC-SIGN_like"/>
    <property type="match status" value="1"/>
</dbReference>
<dbReference type="InterPro" id="IPR016186">
    <property type="entry name" value="C-type_lectin-like/link_sf"/>
</dbReference>
<dbReference type="Gene3D" id="1.20.5.400">
    <property type="match status" value="1"/>
</dbReference>
<dbReference type="InterPro" id="IPR033989">
    <property type="entry name" value="CD209-like_CTLD"/>
</dbReference>
<dbReference type="InterPro" id="IPR016187">
    <property type="entry name" value="CTDL_fold"/>
</dbReference>
<evidence type="ECO:0000256" key="1">
    <source>
        <dbReference type="ARBA" id="ARBA00022734"/>
    </source>
</evidence>
<comment type="caution">
    <text evidence="6">The sequence shown here is derived from an EMBL/GenBank/DDBJ whole genome shotgun (WGS) entry which is preliminary data.</text>
</comment>
<evidence type="ECO:0000256" key="2">
    <source>
        <dbReference type="ARBA" id="ARBA00023157"/>
    </source>
</evidence>
<evidence type="ECO:0000256" key="3">
    <source>
        <dbReference type="SAM" id="Coils"/>
    </source>
</evidence>
<keyword evidence="2" id="KW-1015">Disulfide bond</keyword>
<feature type="coiled-coil region" evidence="3">
    <location>
        <begin position="89"/>
        <end position="158"/>
    </location>
</feature>
<keyword evidence="1" id="KW-0430">Lectin</keyword>
<keyword evidence="4" id="KW-1133">Transmembrane helix</keyword>
<evidence type="ECO:0000313" key="7">
    <source>
        <dbReference type="Proteomes" id="UP001591681"/>
    </source>
</evidence>
<dbReference type="Proteomes" id="UP001591681">
    <property type="component" value="Unassembled WGS sequence"/>
</dbReference>
<keyword evidence="4" id="KW-0472">Membrane</keyword>
<proteinExistence type="predicted"/>
<dbReference type="EMBL" id="JBHFQA010000008">
    <property type="protein sequence ID" value="KAL2094493.1"/>
    <property type="molecule type" value="Genomic_DNA"/>
</dbReference>
<name>A0ABD1K5T6_9TELE</name>